<protein>
    <submittedName>
        <fullName evidence="1">Uncharacterized protein</fullName>
    </submittedName>
</protein>
<evidence type="ECO:0000313" key="2">
    <source>
        <dbReference type="Proteomes" id="UP001177021"/>
    </source>
</evidence>
<reference evidence="1" key="1">
    <citation type="submission" date="2023-10" db="EMBL/GenBank/DDBJ databases">
        <authorList>
            <person name="Rodriguez Cubillos JULIANA M."/>
            <person name="De Vega J."/>
        </authorList>
    </citation>
    <scope>NUCLEOTIDE SEQUENCE</scope>
</reference>
<comment type="caution">
    <text evidence="1">The sequence shown here is derived from an EMBL/GenBank/DDBJ whole genome shotgun (WGS) entry which is preliminary data.</text>
</comment>
<accession>A0ACB0ISZ0</accession>
<dbReference type="EMBL" id="CASHSV030000002">
    <property type="protein sequence ID" value="CAJ2634974.1"/>
    <property type="molecule type" value="Genomic_DNA"/>
</dbReference>
<organism evidence="1 2">
    <name type="scientific">Trifolium pratense</name>
    <name type="common">Red clover</name>
    <dbReference type="NCBI Taxonomy" id="57577"/>
    <lineage>
        <taxon>Eukaryota</taxon>
        <taxon>Viridiplantae</taxon>
        <taxon>Streptophyta</taxon>
        <taxon>Embryophyta</taxon>
        <taxon>Tracheophyta</taxon>
        <taxon>Spermatophyta</taxon>
        <taxon>Magnoliopsida</taxon>
        <taxon>eudicotyledons</taxon>
        <taxon>Gunneridae</taxon>
        <taxon>Pentapetalae</taxon>
        <taxon>rosids</taxon>
        <taxon>fabids</taxon>
        <taxon>Fabales</taxon>
        <taxon>Fabaceae</taxon>
        <taxon>Papilionoideae</taxon>
        <taxon>50 kb inversion clade</taxon>
        <taxon>NPAAA clade</taxon>
        <taxon>Hologalegina</taxon>
        <taxon>IRL clade</taxon>
        <taxon>Trifolieae</taxon>
        <taxon>Trifolium</taxon>
    </lineage>
</organism>
<gene>
    <name evidence="1" type="ORF">MILVUS5_LOCUS5752</name>
</gene>
<dbReference type="Proteomes" id="UP001177021">
    <property type="component" value="Unassembled WGS sequence"/>
</dbReference>
<name>A0ACB0ISZ0_TRIPR</name>
<evidence type="ECO:0000313" key="1">
    <source>
        <dbReference type="EMBL" id="CAJ2634974.1"/>
    </source>
</evidence>
<sequence>MDSSSSWSSNPRWIHDVFINFRREDTSKSFVSHLIDAFTKAGINTYIDCQPPNTGTELGPELLRAIEKSRIAIIVFSKNYTKSSCCLKELQKVMECRTTLHQRAFSVFYDVYPFVVRHQNGSFGKKLRATAKRISRKGKIVSSWRTALTEAANLPCWNVPNYRDEGELIPHIVEEVLRKLNIRLLSITEFPVGLDTHVQQVIQFIKNNQSSKVCLIGIWGMGGSGKTTTAKYIYNQIHRKFVYHSFIENIREICKKDDRGIIHLQQQLLSDILNTMVMTGSIASRKNLIHNKFQGRKVLIVLDDVTTFEQLKLLCGGYSKLFGPGSVFIVTTRDVGILNLFNVDYVCTMKEMNENESLELFSWNAFRQPSPTNNFIDLSRNVVAYCRGLPMALEVLGSYLYQREKEEWISALSKLERIPNDRVQQKLRISYDGLEYGMAKDIFLDICCFFIGMDRAYVTEILNGCELDADIAITTLIERSLLKVEKNNKFGMHDLIRDMGREIVRESSTEEPGKRSRLWFHEDVHDILTTNSGTESVEGLVLKSQGTGRVCFSTDSFKEMKKLRFLQLDCVDLTGDYGNLSKELRWVHWQRFTFNYIPDNFHQGNLVVFELKHSNIKQVWNKTKVLVNLKILNLSHSRYLKRSPDFSKLPNLEKIIMKDCPSLFELHPSIGDLSNLLLINLKDCTSLSNLPKNIYQLKSLITLILSGCSKIDNLEEDIVQMESLTTLLADNTAIKEVPFSIVRLKSIDYISLCGYHGLSHDVFPSLIWSWMSPTMSSRPHISPFWNISYCVASIDVQKNNLGFLSPMISRLLRLTTIVVQFQSKNQLTQELRRILDDQYHVRYTKVETSHASQISNHSLRSLLIGMGSFHIVIDTLSKSISQGLTTNDSGKFFLPGDNYPSWLAYTGEGPSIHFQVPEDSDCCMKGITLCVVYSSTSENTATECLASILIINYTKFTVHIYKRDTIMSFNDEDWKNLTSNLGPGDNVEIFVAFGHGLIVKETAVYLIYGQSITMEVDADEKDVLKNDVDSNSNQRDMDEASKRHEEILNQSEDADEKGALVNDVDVNRRMAEQISYAVAERLFNRLASAAFREHGRIYGVTDELERLKNSVEHIKVVLLDAQEKQEQNCVVQSWIRRLEDLLHLADDLLDEFMIEGMRYQVGAGDKKKMTWVFRSLSSNHSYLRRTMVPKIGKIQKKFDDVVEEMVKLNLSPKAMVVKKTDNLRSKSFSFLLESEITGRLDDKKEIINLLRQPHGNISSIAIVGIGGIGKTTLAQFVYNDVEVQNLFEKRMWVCVSNNFDVKTIVKKMLESLTDSKVDDKLTFEYLQQKLHENLTGKRYLLVLDDICNTSHEKWTQLRTNLMCGAQDSKVLMTTRSKIVSQRLEVNYLCVLTGLTLDVSWSMLKKITFGNETSGVNKKLESIGKNIAEKCMGVPLAIRMLGGLLQSESDEREWINVLQGDFWESSDEKESIMLILKLCYRSLSPQLRQCFAYCSLYPKDWEIEKDLLIQLWMAQGYLECSDEKQLMEDVGNEFVKIFLMKSFFQDAKVGEDGDIVSFKMHDLMHDLAIQVAGNDCCYLDSEAKRCVQRPMHVLLEPSAIHLLDSLDASRLRTLILLSANEVEELNGDALLVITKFKHLRALKLSYCSLSKLSSSIGKLKHLRYLNLSHCRELGGLYKSLSSLVLLQTLILTPNEKVEFSTKVVSQLINLRHLHISDWEASKDKTPFGFVKLSIWQHKGMTSSNWISSLTNIVEISFFLCGSLQCLSPLEHLPFLKSLDISFLEELEYIYYEQDFSSAFFPSLESLSLQFCYKLKGWRRVGDDFDNSNRSQNLSLPPFPRLSQLSLIGCLMLTCMPTFPNLVNGLELYDSRVETLVATLNRAALESLNRFPPLSMLKSLHIDGVSLDVKSIPNVWMQNLTSLQLLQINWFSCQAFQEIETWFKDDLNCLPSLQTIAFHNCEDLEALPDWICNLSSLQHLRVYDCIKLASLPERMPCLTNLQTLEIIGCPLLVEECQTQTGETWPKIGHVPKIILSSLH</sequence>
<keyword evidence="2" id="KW-1185">Reference proteome</keyword>
<proteinExistence type="predicted"/>